<keyword evidence="1" id="KW-0732">Signal</keyword>
<dbReference type="PANTHER" id="PTHR13593">
    <property type="match status" value="1"/>
</dbReference>
<proteinExistence type="predicted"/>
<dbReference type="Gene3D" id="3.20.20.190">
    <property type="entry name" value="Phosphatidylinositol (PI) phosphodiesterase"/>
    <property type="match status" value="1"/>
</dbReference>
<dbReference type="Proteomes" id="UP000039865">
    <property type="component" value="Unassembled WGS sequence"/>
</dbReference>
<feature type="domain" description="Phosphatidylinositol-specific phospholipase C X" evidence="2">
    <location>
        <begin position="154"/>
        <end position="221"/>
    </location>
</feature>
<evidence type="ECO:0000313" key="4">
    <source>
        <dbReference type="Proteomes" id="UP000039865"/>
    </source>
</evidence>
<dbReference type="EMBL" id="CCKQ01013814">
    <property type="protein sequence ID" value="CDW85527.1"/>
    <property type="molecule type" value="Genomic_DNA"/>
</dbReference>
<organism evidence="3 4">
    <name type="scientific">Stylonychia lemnae</name>
    <name type="common">Ciliate</name>
    <dbReference type="NCBI Taxonomy" id="5949"/>
    <lineage>
        <taxon>Eukaryota</taxon>
        <taxon>Sar</taxon>
        <taxon>Alveolata</taxon>
        <taxon>Ciliophora</taxon>
        <taxon>Intramacronucleata</taxon>
        <taxon>Spirotrichea</taxon>
        <taxon>Stichotrichia</taxon>
        <taxon>Sporadotrichida</taxon>
        <taxon>Oxytrichidae</taxon>
        <taxon>Stylonychinae</taxon>
        <taxon>Stylonychia</taxon>
    </lineage>
</organism>
<dbReference type="GO" id="GO:0006629">
    <property type="term" value="P:lipid metabolic process"/>
    <property type="evidence" value="ECO:0007669"/>
    <property type="project" value="InterPro"/>
</dbReference>
<feature type="chain" id="PRO_5001729655" evidence="1">
    <location>
        <begin position="23"/>
        <end position="414"/>
    </location>
</feature>
<dbReference type="AlphaFoldDB" id="A0A078AWB4"/>
<protein>
    <submittedName>
        <fullName evidence="3">Glycosylphosphatidylinositol-specific phospholipase c</fullName>
    </submittedName>
</protein>
<accession>A0A078AWB4</accession>
<evidence type="ECO:0000313" key="3">
    <source>
        <dbReference type="EMBL" id="CDW85527.1"/>
    </source>
</evidence>
<dbReference type="OrthoDB" id="1046782at2759"/>
<dbReference type="PANTHER" id="PTHR13593:SF113">
    <property type="entry name" value="SI:DKEY-266F7.9"/>
    <property type="match status" value="1"/>
</dbReference>
<dbReference type="InterPro" id="IPR051057">
    <property type="entry name" value="PI-PLC_domain"/>
</dbReference>
<name>A0A078AWB4_STYLE</name>
<dbReference type="InParanoid" id="A0A078AWB4"/>
<dbReference type="InterPro" id="IPR017946">
    <property type="entry name" value="PLC-like_Pdiesterase_TIM-brl"/>
</dbReference>
<dbReference type="InterPro" id="IPR000909">
    <property type="entry name" value="PLipase_C_PInositol-sp_X_dom"/>
</dbReference>
<gene>
    <name evidence="3" type="primary">Contig15579.g16600</name>
    <name evidence="3" type="ORF">STYLEM_14606</name>
</gene>
<sequence>MLRKFSFLTTLTTIGIIQSSLALSTQLQQNGDFFLPNQESTQNGFLQIESSQKVTQVSDSWSATRRSSLSVSDDVPQIVSLSSWMTDLKKNPKISQLKINQITIPGAHHAGLTYLLPFFELIEAIFGKLGLKDIYDSKPKEFISYLINSILVPHVYSVEEILQQGGRYLDLRISQDLDDPNEIYLSHCFLSKIRLNDSLAIVNKFLQANPGEIIILDIPVDYDPFGTVGNPVPHQEIDAQIRQNIDSKFILTRDNISQPISTYGGVYFTNFEQNSTLSQIKIKAGWAITQDADPQQVVKNIKNYYESDQYLKQDPIDFDMLKCDPYVTASTDSAIETLVYETLFESQPLPLDPLISSKVIPANLKSSAKLSNPLFYDTVYRSDKLLNIVNIVEMDLFDAENAIRAIELNFYRYF</sequence>
<feature type="signal peptide" evidence="1">
    <location>
        <begin position="1"/>
        <end position="22"/>
    </location>
</feature>
<dbReference type="GO" id="GO:0008081">
    <property type="term" value="F:phosphoric diester hydrolase activity"/>
    <property type="evidence" value="ECO:0007669"/>
    <property type="project" value="InterPro"/>
</dbReference>
<dbReference type="SUPFAM" id="SSF51695">
    <property type="entry name" value="PLC-like phosphodiesterases"/>
    <property type="match status" value="1"/>
</dbReference>
<reference evidence="3 4" key="1">
    <citation type="submission" date="2014-06" db="EMBL/GenBank/DDBJ databases">
        <authorList>
            <person name="Swart Estienne"/>
        </authorList>
    </citation>
    <scope>NUCLEOTIDE SEQUENCE [LARGE SCALE GENOMIC DNA]</scope>
    <source>
        <strain evidence="3 4">130c</strain>
    </source>
</reference>
<dbReference type="Pfam" id="PF00388">
    <property type="entry name" value="PI-PLC-X"/>
    <property type="match status" value="1"/>
</dbReference>
<keyword evidence="4" id="KW-1185">Reference proteome</keyword>
<evidence type="ECO:0000259" key="2">
    <source>
        <dbReference type="Pfam" id="PF00388"/>
    </source>
</evidence>
<evidence type="ECO:0000256" key="1">
    <source>
        <dbReference type="SAM" id="SignalP"/>
    </source>
</evidence>
<dbReference type="PROSITE" id="PS50007">
    <property type="entry name" value="PIPLC_X_DOMAIN"/>
    <property type="match status" value="1"/>
</dbReference>